<reference evidence="1 2" key="1">
    <citation type="submission" date="2015-04" db="EMBL/GenBank/DDBJ databases">
        <authorList>
            <person name="Syromyatnikov M.Y."/>
            <person name="Popov V.N."/>
        </authorList>
    </citation>
    <scope>NUCLEOTIDE SEQUENCE [LARGE SCALE GENOMIC DNA]</scope>
</reference>
<accession>A0A1J1II37</accession>
<name>A0A1J1II37_9DIPT</name>
<gene>
    <name evidence="1" type="ORF">CLUMA_CG013227</name>
</gene>
<dbReference type="Proteomes" id="UP000183832">
    <property type="component" value="Unassembled WGS sequence"/>
</dbReference>
<sequence length="67" mass="8080">MLLEMGKIPICIQMLSDENYFKIRRNFLETRPFPNVPRDEKMMAIYVEDKFLKDVWVQSHKETISSE</sequence>
<proteinExistence type="predicted"/>
<keyword evidence="2" id="KW-1185">Reference proteome</keyword>
<protein>
    <submittedName>
        <fullName evidence="1">CLUMA_CG013227, isoform A</fullName>
    </submittedName>
</protein>
<evidence type="ECO:0000313" key="2">
    <source>
        <dbReference type="Proteomes" id="UP000183832"/>
    </source>
</evidence>
<dbReference type="AlphaFoldDB" id="A0A1J1II37"/>
<evidence type="ECO:0000313" key="1">
    <source>
        <dbReference type="EMBL" id="CRK99927.1"/>
    </source>
</evidence>
<dbReference type="EMBL" id="CVRI01000054">
    <property type="protein sequence ID" value="CRK99927.1"/>
    <property type="molecule type" value="Genomic_DNA"/>
</dbReference>
<organism evidence="1 2">
    <name type="scientific">Clunio marinus</name>
    <dbReference type="NCBI Taxonomy" id="568069"/>
    <lineage>
        <taxon>Eukaryota</taxon>
        <taxon>Metazoa</taxon>
        <taxon>Ecdysozoa</taxon>
        <taxon>Arthropoda</taxon>
        <taxon>Hexapoda</taxon>
        <taxon>Insecta</taxon>
        <taxon>Pterygota</taxon>
        <taxon>Neoptera</taxon>
        <taxon>Endopterygota</taxon>
        <taxon>Diptera</taxon>
        <taxon>Nematocera</taxon>
        <taxon>Chironomoidea</taxon>
        <taxon>Chironomidae</taxon>
        <taxon>Clunio</taxon>
    </lineage>
</organism>